<organism evidence="2 3">
    <name type="scientific">Ustilago trichophora</name>
    <dbReference type="NCBI Taxonomy" id="86804"/>
    <lineage>
        <taxon>Eukaryota</taxon>
        <taxon>Fungi</taxon>
        <taxon>Dikarya</taxon>
        <taxon>Basidiomycota</taxon>
        <taxon>Ustilaginomycotina</taxon>
        <taxon>Ustilaginomycetes</taxon>
        <taxon>Ustilaginales</taxon>
        <taxon>Ustilaginaceae</taxon>
        <taxon>Ustilago</taxon>
    </lineage>
</organism>
<gene>
    <name evidence="2" type="ORF">UTRI_03087</name>
</gene>
<dbReference type="Proteomes" id="UP000324022">
    <property type="component" value="Unassembled WGS sequence"/>
</dbReference>
<evidence type="ECO:0000256" key="1">
    <source>
        <dbReference type="SAM" id="MobiDB-lite"/>
    </source>
</evidence>
<protein>
    <submittedName>
        <fullName evidence="2">Uncharacterized protein</fullName>
    </submittedName>
</protein>
<sequence>MLSAGVSGVLSAAQRWNDAIKAMASKLVRRSTVPLRLCLASVHGYKLRESGAPRQPSFGIENDATASSPTVEPVESVPADESDMTRVPPPLSISGSDDILPSFHLSFCHIQPSFGHV</sequence>
<name>A0A5C3E546_9BASI</name>
<evidence type="ECO:0000313" key="3">
    <source>
        <dbReference type="Proteomes" id="UP000324022"/>
    </source>
</evidence>
<feature type="region of interest" description="Disordered" evidence="1">
    <location>
        <begin position="49"/>
        <end position="91"/>
    </location>
</feature>
<reference evidence="2 3" key="1">
    <citation type="submission" date="2018-03" db="EMBL/GenBank/DDBJ databases">
        <authorList>
            <person name="Guldener U."/>
        </authorList>
    </citation>
    <scope>NUCLEOTIDE SEQUENCE [LARGE SCALE GENOMIC DNA]</scope>
    <source>
        <strain evidence="2 3">NBRC100155</strain>
    </source>
</reference>
<accession>A0A5C3E546</accession>
<keyword evidence="3" id="KW-1185">Reference proteome</keyword>
<proteinExistence type="predicted"/>
<dbReference type="AlphaFoldDB" id="A0A5C3E546"/>
<evidence type="ECO:0000313" key="2">
    <source>
        <dbReference type="EMBL" id="SPO25722.1"/>
    </source>
</evidence>
<dbReference type="EMBL" id="OOIN01000012">
    <property type="protein sequence ID" value="SPO25722.1"/>
    <property type="molecule type" value="Genomic_DNA"/>
</dbReference>